<dbReference type="Proteomes" id="UP000273252">
    <property type="component" value="Unassembled WGS sequence"/>
</dbReference>
<dbReference type="InterPro" id="IPR005814">
    <property type="entry name" value="Aminotrans_3"/>
</dbReference>
<dbReference type="PIRSF" id="PIRSF000521">
    <property type="entry name" value="Transaminase_4ab_Lys_Orn"/>
    <property type="match status" value="1"/>
</dbReference>
<dbReference type="CDD" id="cd00610">
    <property type="entry name" value="OAT_like"/>
    <property type="match status" value="1"/>
</dbReference>
<dbReference type="PANTHER" id="PTHR43552">
    <property type="entry name" value="DIAMINOBUTYRATE--2-OXOGLUTARATE AMINOTRANSFERASE"/>
    <property type="match status" value="1"/>
</dbReference>
<dbReference type="GO" id="GO:0019491">
    <property type="term" value="P:ectoine biosynthetic process"/>
    <property type="evidence" value="ECO:0007669"/>
    <property type="project" value="UniProtKB-UniPathway"/>
</dbReference>
<keyword evidence="3 7" id="KW-0032">Aminotransferase</keyword>
<evidence type="ECO:0000313" key="9">
    <source>
        <dbReference type="Proteomes" id="UP000273252"/>
    </source>
</evidence>
<sequence length="422" mass="46007">MDIFKKQESNVRSYSNSFPVVFQSAKGCWLETGEGKRYLDFLAGAGSLNYGHNNPQLKEALVDYISQDGITHGLDMHSEAKANFLTALTNHILKPRELDYKVQFTGPTGTNAVEAALKLARKVTGRTNIVAFTNGFHGCTAGALAATGNKHHRGGAGTPLNGITRIPYENYADGVDGLVFFETMLNDNSAGMDKPAAVLVETVQGEGGLNVASNEWLQKLSKICRQNDILLIVDDIQAGCGRTGTFFSFEPSGIVPDMVTLSKSIGGYGLPMAIVLLKPELDKWQPGEHNGTFRGNNHAFVTAAKAIEIYWSTPLFEQHISERSQQVSQVINKVLHRFPSLFSQSKGRGLMIGIECSNGEIATQIARRCFERGMIIETAGPNDEVVKFFCPLTITETELENGLNIFEAAVEDIAQQTIKKAS</sequence>
<evidence type="ECO:0000313" key="8">
    <source>
        <dbReference type="EMBL" id="RJX71423.1"/>
    </source>
</evidence>
<organism evidence="8 9">
    <name type="scientific">Vibrio sinensis</name>
    <dbReference type="NCBI Taxonomy" id="2302434"/>
    <lineage>
        <taxon>Bacteria</taxon>
        <taxon>Pseudomonadati</taxon>
        <taxon>Pseudomonadota</taxon>
        <taxon>Gammaproteobacteria</taxon>
        <taxon>Vibrionales</taxon>
        <taxon>Vibrionaceae</taxon>
        <taxon>Vibrio</taxon>
    </lineage>
</organism>
<accession>A0A3A6QLF2</accession>
<name>A0A3A6QLF2_9VIBR</name>
<dbReference type="GO" id="GO:0030170">
    <property type="term" value="F:pyridoxal phosphate binding"/>
    <property type="evidence" value="ECO:0007669"/>
    <property type="project" value="InterPro"/>
</dbReference>
<dbReference type="InterPro" id="IPR015421">
    <property type="entry name" value="PyrdxlP-dep_Trfase_major"/>
</dbReference>
<dbReference type="GO" id="GO:0047307">
    <property type="term" value="F:diaminobutyrate-pyruvate transaminase activity"/>
    <property type="evidence" value="ECO:0007669"/>
    <property type="project" value="InterPro"/>
</dbReference>
<keyword evidence="4 7" id="KW-0808">Transferase</keyword>
<protein>
    <recommendedName>
        <fullName evidence="7">Diaminobutyrate--2-oxoglutarate transaminase</fullName>
        <ecNumber evidence="7">2.6.1.76</ecNumber>
    </recommendedName>
    <alternativeName>
        <fullName evidence="7">DABA aminotransferase</fullName>
    </alternativeName>
</protein>
<comment type="pathway">
    <text evidence="7">Amine and polyamine biosynthesis; ectoine biosynthesis; L-ectoine from L-aspartate 4-semialdehyde: step 1/3.</text>
</comment>
<comment type="caution">
    <text evidence="8">The sequence shown here is derived from an EMBL/GenBank/DDBJ whole genome shotgun (WGS) entry which is preliminary data.</text>
</comment>
<dbReference type="Gene3D" id="3.90.1150.10">
    <property type="entry name" value="Aspartate Aminotransferase, domain 1"/>
    <property type="match status" value="1"/>
</dbReference>
<gene>
    <name evidence="8" type="primary">ectB</name>
    <name evidence="8" type="ORF">DZ860_10800</name>
</gene>
<dbReference type="NCBIfam" id="NF006733">
    <property type="entry name" value="PRK09264.1"/>
    <property type="match status" value="1"/>
</dbReference>
<proteinExistence type="inferred from homology"/>
<dbReference type="PROSITE" id="PS00600">
    <property type="entry name" value="AA_TRANSFER_CLASS_3"/>
    <property type="match status" value="1"/>
</dbReference>
<dbReference type="NCBIfam" id="TIGR00709">
    <property type="entry name" value="dat"/>
    <property type="match status" value="1"/>
</dbReference>
<dbReference type="RefSeq" id="WP_120031121.1">
    <property type="nucleotide sequence ID" value="NZ_QVMU01000008.1"/>
</dbReference>
<dbReference type="InterPro" id="IPR004637">
    <property type="entry name" value="Dat"/>
</dbReference>
<keyword evidence="9" id="KW-1185">Reference proteome</keyword>
<dbReference type="PANTHER" id="PTHR43552:SF2">
    <property type="entry name" value="DIAMINOBUTYRATE--2-OXOGLUTARATE TRANSAMINASE"/>
    <property type="match status" value="1"/>
</dbReference>
<evidence type="ECO:0000256" key="6">
    <source>
        <dbReference type="RuleBase" id="RU003560"/>
    </source>
</evidence>
<evidence type="ECO:0000256" key="2">
    <source>
        <dbReference type="ARBA" id="ARBA00008954"/>
    </source>
</evidence>
<dbReference type="UniPathway" id="UPA00067">
    <property type="reaction ID" value="UER00121"/>
</dbReference>
<dbReference type="EMBL" id="QVMU01000008">
    <property type="protein sequence ID" value="RJX71423.1"/>
    <property type="molecule type" value="Genomic_DNA"/>
</dbReference>
<evidence type="ECO:0000256" key="7">
    <source>
        <dbReference type="RuleBase" id="RU365034"/>
    </source>
</evidence>
<comment type="cofactor">
    <cofactor evidence="1 7">
        <name>pyridoxal 5'-phosphate</name>
        <dbReference type="ChEBI" id="CHEBI:597326"/>
    </cofactor>
</comment>
<dbReference type="InterPro" id="IPR015422">
    <property type="entry name" value="PyrdxlP-dep_Trfase_small"/>
</dbReference>
<dbReference type="Gene3D" id="3.40.640.10">
    <property type="entry name" value="Type I PLP-dependent aspartate aminotransferase-like (Major domain)"/>
    <property type="match status" value="1"/>
</dbReference>
<dbReference type="InterPro" id="IPR049704">
    <property type="entry name" value="Aminotrans_3_PPA_site"/>
</dbReference>
<dbReference type="SUPFAM" id="SSF53383">
    <property type="entry name" value="PLP-dependent transferases"/>
    <property type="match status" value="1"/>
</dbReference>
<dbReference type="AlphaFoldDB" id="A0A3A6QLF2"/>
<dbReference type="OrthoDB" id="9801052at2"/>
<comment type="similarity">
    <text evidence="2 6">Belongs to the class-III pyridoxal-phosphate-dependent aminotransferase family.</text>
</comment>
<dbReference type="EC" id="2.6.1.76" evidence="7"/>
<dbReference type="FunFam" id="3.40.640.10:FF:000004">
    <property type="entry name" value="Acetylornithine aminotransferase"/>
    <property type="match status" value="1"/>
</dbReference>
<evidence type="ECO:0000256" key="1">
    <source>
        <dbReference type="ARBA" id="ARBA00001933"/>
    </source>
</evidence>
<evidence type="ECO:0000256" key="4">
    <source>
        <dbReference type="ARBA" id="ARBA00022679"/>
    </source>
</evidence>
<reference evidence="8 9" key="1">
    <citation type="submission" date="2018-08" db="EMBL/GenBank/DDBJ databases">
        <title>Vibrio isolated from the Eastern China Marginal Seas.</title>
        <authorList>
            <person name="Li Y."/>
        </authorList>
    </citation>
    <scope>NUCLEOTIDE SEQUENCE [LARGE SCALE GENOMIC DNA]</scope>
    <source>
        <strain evidence="8 9">BEI233</strain>
    </source>
</reference>
<comment type="catalytic activity">
    <reaction evidence="7">
        <text>L-2,4-diaminobutanoate + 2-oxoglutarate = L-aspartate 4-semialdehyde + L-glutamate</text>
        <dbReference type="Rhea" id="RHEA:11160"/>
        <dbReference type="ChEBI" id="CHEBI:16810"/>
        <dbReference type="ChEBI" id="CHEBI:29985"/>
        <dbReference type="ChEBI" id="CHEBI:58761"/>
        <dbReference type="ChEBI" id="CHEBI:537519"/>
        <dbReference type="EC" id="2.6.1.76"/>
    </reaction>
</comment>
<evidence type="ECO:0000256" key="5">
    <source>
        <dbReference type="ARBA" id="ARBA00022898"/>
    </source>
</evidence>
<dbReference type="NCBIfam" id="TIGR02407">
    <property type="entry name" value="ectoine_ectB"/>
    <property type="match status" value="1"/>
</dbReference>
<dbReference type="Pfam" id="PF00202">
    <property type="entry name" value="Aminotran_3"/>
    <property type="match status" value="1"/>
</dbReference>
<dbReference type="GO" id="GO:0045303">
    <property type="term" value="F:diaminobutyrate-2-oxoglutarate transaminase activity"/>
    <property type="evidence" value="ECO:0007669"/>
    <property type="project" value="UniProtKB-EC"/>
</dbReference>
<keyword evidence="5 6" id="KW-0663">Pyridoxal phosphate</keyword>
<comment type="function">
    <text evidence="7">Catalyzes reversively the conversion of L-aspartate beta-semialdehyde (ASA) to L-2,4-diaminobutyrate (DABA) by transamination with L-glutamate.</text>
</comment>
<evidence type="ECO:0000256" key="3">
    <source>
        <dbReference type="ARBA" id="ARBA00022576"/>
    </source>
</evidence>
<dbReference type="InterPro" id="IPR015424">
    <property type="entry name" value="PyrdxlP-dep_Trfase"/>
</dbReference>
<dbReference type="InterPro" id="IPR012773">
    <property type="entry name" value="Ectoine_EctB"/>
</dbReference>